<dbReference type="AlphaFoldDB" id="A4G056"/>
<dbReference type="InterPro" id="IPR000835">
    <property type="entry name" value="HTH_MarR-typ"/>
</dbReference>
<dbReference type="InterPro" id="IPR036390">
    <property type="entry name" value="WH_DNA-bd_sf"/>
</dbReference>
<keyword evidence="3" id="KW-0804">Transcription</keyword>
<dbReference type="InterPro" id="IPR000485">
    <property type="entry name" value="AsnC-type_HTH_dom"/>
</dbReference>
<evidence type="ECO:0000313" key="6">
    <source>
        <dbReference type="Proteomes" id="UP000000253"/>
    </source>
</evidence>
<dbReference type="InterPro" id="IPR036388">
    <property type="entry name" value="WH-like_DNA-bd_sf"/>
</dbReference>
<evidence type="ECO:0000256" key="3">
    <source>
        <dbReference type="ARBA" id="ARBA00023163"/>
    </source>
</evidence>
<evidence type="ECO:0000313" key="5">
    <source>
        <dbReference type="EMBL" id="ABO35840.1"/>
    </source>
</evidence>
<dbReference type="SMART" id="SM00347">
    <property type="entry name" value="HTH_MARR"/>
    <property type="match status" value="1"/>
</dbReference>
<dbReference type="PRINTS" id="PR00598">
    <property type="entry name" value="HTHMARR"/>
</dbReference>
<dbReference type="PANTHER" id="PTHR42756:SF1">
    <property type="entry name" value="TRANSCRIPTIONAL REPRESSOR OF EMRAB OPERON"/>
    <property type="match status" value="1"/>
</dbReference>
<keyword evidence="1" id="KW-0805">Transcription regulation</keyword>
<dbReference type="Pfam" id="PF01047">
    <property type="entry name" value="MarR"/>
    <property type="match status" value="1"/>
</dbReference>
<accession>A4G056</accession>
<dbReference type="InterPro" id="IPR023187">
    <property type="entry name" value="Tscrpt_reg_MarR-type_CS"/>
</dbReference>
<evidence type="ECO:0000256" key="1">
    <source>
        <dbReference type="ARBA" id="ARBA00023015"/>
    </source>
</evidence>
<gene>
    <name evidence="5" type="ordered locus">MmarC5_1543</name>
</gene>
<dbReference type="PANTHER" id="PTHR42756">
    <property type="entry name" value="TRANSCRIPTIONAL REGULATOR, MARR"/>
    <property type="match status" value="1"/>
</dbReference>
<dbReference type="EMBL" id="CP000609">
    <property type="protein sequence ID" value="ABO35840.1"/>
    <property type="molecule type" value="Genomic_DNA"/>
</dbReference>
<reference evidence="5 6" key="1">
    <citation type="submission" date="2007-03" db="EMBL/GenBank/DDBJ databases">
        <title>Complete sequence of chromosome of Methanococcus maripaludis C5.</title>
        <authorList>
            <consortium name="US DOE Joint Genome Institute"/>
            <person name="Copeland A."/>
            <person name="Lucas S."/>
            <person name="Lapidus A."/>
            <person name="Barry K."/>
            <person name="Glavina del Rio T."/>
            <person name="Dalin E."/>
            <person name="Tice H."/>
            <person name="Pitluck S."/>
            <person name="Chertkov O."/>
            <person name="Brettin T."/>
            <person name="Bruce D."/>
            <person name="Han C."/>
            <person name="Detter J.C."/>
            <person name="Schmutz J."/>
            <person name="Larimer F."/>
            <person name="Land M."/>
            <person name="Hauser L."/>
            <person name="Kyrpides N."/>
            <person name="Mikhailova N."/>
            <person name="Sieprawska-Lupa M."/>
            <person name="Whitman W.B."/>
            <person name="Richardson P."/>
        </authorList>
    </citation>
    <scope>NUCLEOTIDE SEQUENCE [LARGE SCALE GENOMIC DNA]</scope>
    <source>
        <strain evidence="6">C5 / ATCC BAA-1333</strain>
    </source>
</reference>
<dbReference type="eggNOG" id="arCOG03182">
    <property type="taxonomic scope" value="Archaea"/>
</dbReference>
<evidence type="ECO:0000259" key="4">
    <source>
        <dbReference type="PROSITE" id="PS50995"/>
    </source>
</evidence>
<dbReference type="PROSITE" id="PS01117">
    <property type="entry name" value="HTH_MARR_1"/>
    <property type="match status" value="1"/>
</dbReference>
<dbReference type="KEGG" id="mmq:MmarC5_1543"/>
<name>A4G056_METM5</name>
<dbReference type="PRINTS" id="PR00033">
    <property type="entry name" value="HTHASNC"/>
</dbReference>
<dbReference type="HOGENOM" id="CLU_083287_11_3_2"/>
<organism evidence="5 6">
    <name type="scientific">Methanococcus maripaludis (strain C5 / ATCC BAA-1333)</name>
    <dbReference type="NCBI Taxonomy" id="402880"/>
    <lineage>
        <taxon>Archaea</taxon>
        <taxon>Methanobacteriati</taxon>
        <taxon>Methanobacteriota</taxon>
        <taxon>Methanomada group</taxon>
        <taxon>Methanococci</taxon>
        <taxon>Methanococcales</taxon>
        <taxon>Methanococcaceae</taxon>
        <taxon>Methanococcus</taxon>
    </lineage>
</organism>
<dbReference type="GO" id="GO:0003700">
    <property type="term" value="F:DNA-binding transcription factor activity"/>
    <property type="evidence" value="ECO:0007669"/>
    <property type="project" value="InterPro"/>
</dbReference>
<protein>
    <submittedName>
        <fullName evidence="5">Transcriptional regulator, MarR family</fullName>
    </submittedName>
</protein>
<dbReference type="STRING" id="402880.MmarC5_1543"/>
<dbReference type="SUPFAM" id="SSF46785">
    <property type="entry name" value="Winged helix' DNA-binding domain"/>
    <property type="match status" value="1"/>
</dbReference>
<dbReference type="InterPro" id="IPR011991">
    <property type="entry name" value="ArsR-like_HTH"/>
</dbReference>
<feature type="domain" description="HTH marR-type" evidence="4">
    <location>
        <begin position="9"/>
        <end position="141"/>
    </location>
</feature>
<dbReference type="Proteomes" id="UP000000253">
    <property type="component" value="Chromosome"/>
</dbReference>
<evidence type="ECO:0000256" key="2">
    <source>
        <dbReference type="ARBA" id="ARBA00023125"/>
    </source>
</evidence>
<proteinExistence type="predicted"/>
<sequence>MNPKTMDNFNKLWEFMYVSSREYLYQKIPKEDVLEFTMTDKKYLDTIRTLENPKITELANEMGYTKTSVTERINKLEKKGYVEKIRSESDKREVIVKLTERGHFMFKWRNEMHKCTLKEIENILSPEEIEIFERLSEKIGNSLEEKLEVKYSKNPELKKIMYSTWAINYTE</sequence>
<dbReference type="PROSITE" id="PS50995">
    <property type="entry name" value="HTH_MARR_2"/>
    <property type="match status" value="1"/>
</dbReference>
<dbReference type="Gene3D" id="1.10.10.10">
    <property type="entry name" value="Winged helix-like DNA-binding domain superfamily/Winged helix DNA-binding domain"/>
    <property type="match status" value="1"/>
</dbReference>
<keyword evidence="2" id="KW-0238">DNA-binding</keyword>
<dbReference type="GO" id="GO:0043565">
    <property type="term" value="F:sequence-specific DNA binding"/>
    <property type="evidence" value="ECO:0007669"/>
    <property type="project" value="InterPro"/>
</dbReference>
<dbReference type="CDD" id="cd00090">
    <property type="entry name" value="HTH_ARSR"/>
    <property type="match status" value="1"/>
</dbReference>